<sequence length="77" mass="8779">MHKIRTAGQNCQFIIHIVKFVDKPARFMDGQRGFAMPCISNNTIQGFETRKFASNITHNARLPYITITAYVFVCSVI</sequence>
<dbReference type="EMBL" id="CM009306">
    <property type="protein sequence ID" value="PNS95045.1"/>
    <property type="molecule type" value="Genomic_DNA"/>
</dbReference>
<name>A0A2K1X2P1_POPTR</name>
<keyword evidence="2" id="KW-1185">Reference proteome</keyword>
<gene>
    <name evidence="1" type="ORF">POPTR_017G035000</name>
</gene>
<protein>
    <submittedName>
        <fullName evidence="1">Uncharacterized protein</fullName>
    </submittedName>
</protein>
<dbReference type="AlphaFoldDB" id="A0A2K1X2P1"/>
<evidence type="ECO:0000313" key="1">
    <source>
        <dbReference type="EMBL" id="PNS95045.1"/>
    </source>
</evidence>
<proteinExistence type="predicted"/>
<reference evidence="1 2" key="1">
    <citation type="journal article" date="2006" name="Science">
        <title>The genome of black cottonwood, Populus trichocarpa (Torr. &amp; Gray).</title>
        <authorList>
            <person name="Tuskan G.A."/>
            <person name="Difazio S."/>
            <person name="Jansson S."/>
            <person name="Bohlmann J."/>
            <person name="Grigoriev I."/>
            <person name="Hellsten U."/>
            <person name="Putnam N."/>
            <person name="Ralph S."/>
            <person name="Rombauts S."/>
            <person name="Salamov A."/>
            <person name="Schein J."/>
            <person name="Sterck L."/>
            <person name="Aerts A."/>
            <person name="Bhalerao R.R."/>
            <person name="Bhalerao R.P."/>
            <person name="Blaudez D."/>
            <person name="Boerjan W."/>
            <person name="Brun A."/>
            <person name="Brunner A."/>
            <person name="Busov V."/>
            <person name="Campbell M."/>
            <person name="Carlson J."/>
            <person name="Chalot M."/>
            <person name="Chapman J."/>
            <person name="Chen G.L."/>
            <person name="Cooper D."/>
            <person name="Coutinho P.M."/>
            <person name="Couturier J."/>
            <person name="Covert S."/>
            <person name="Cronk Q."/>
            <person name="Cunningham R."/>
            <person name="Davis J."/>
            <person name="Degroeve S."/>
            <person name="Dejardin A."/>
            <person name="Depamphilis C."/>
            <person name="Detter J."/>
            <person name="Dirks B."/>
            <person name="Dubchak I."/>
            <person name="Duplessis S."/>
            <person name="Ehlting J."/>
            <person name="Ellis B."/>
            <person name="Gendler K."/>
            <person name="Goodstein D."/>
            <person name="Gribskov M."/>
            <person name="Grimwood J."/>
            <person name="Groover A."/>
            <person name="Gunter L."/>
            <person name="Hamberger B."/>
            <person name="Heinze B."/>
            <person name="Helariutta Y."/>
            <person name="Henrissat B."/>
            <person name="Holligan D."/>
            <person name="Holt R."/>
            <person name="Huang W."/>
            <person name="Islam-Faridi N."/>
            <person name="Jones S."/>
            <person name="Jones-Rhoades M."/>
            <person name="Jorgensen R."/>
            <person name="Joshi C."/>
            <person name="Kangasjarvi J."/>
            <person name="Karlsson J."/>
            <person name="Kelleher C."/>
            <person name="Kirkpatrick R."/>
            <person name="Kirst M."/>
            <person name="Kohler A."/>
            <person name="Kalluri U."/>
            <person name="Larimer F."/>
            <person name="Leebens-Mack J."/>
            <person name="Leple J.C."/>
            <person name="Locascio P."/>
            <person name="Lou Y."/>
            <person name="Lucas S."/>
            <person name="Martin F."/>
            <person name="Montanini B."/>
            <person name="Napoli C."/>
            <person name="Nelson D.R."/>
            <person name="Nelson C."/>
            <person name="Nieminen K."/>
            <person name="Nilsson O."/>
            <person name="Pereda V."/>
            <person name="Peter G."/>
            <person name="Philippe R."/>
            <person name="Pilate G."/>
            <person name="Poliakov A."/>
            <person name="Razumovskaya J."/>
            <person name="Richardson P."/>
            <person name="Rinaldi C."/>
            <person name="Ritland K."/>
            <person name="Rouze P."/>
            <person name="Ryaboy D."/>
            <person name="Schmutz J."/>
            <person name="Schrader J."/>
            <person name="Segerman B."/>
            <person name="Shin H."/>
            <person name="Siddiqui A."/>
            <person name="Sterky F."/>
            <person name="Terry A."/>
            <person name="Tsai C.J."/>
            <person name="Uberbacher E."/>
            <person name="Unneberg P."/>
            <person name="Vahala J."/>
            <person name="Wall K."/>
            <person name="Wessler S."/>
            <person name="Yang G."/>
            <person name="Yin T."/>
            <person name="Douglas C."/>
            <person name="Marra M."/>
            <person name="Sandberg G."/>
            <person name="Van de Peer Y."/>
            <person name="Rokhsar D."/>
        </authorList>
    </citation>
    <scope>NUCLEOTIDE SEQUENCE [LARGE SCALE GENOMIC DNA]</scope>
    <source>
        <strain evidence="2">cv. Nisqually</strain>
    </source>
</reference>
<evidence type="ECO:0000313" key="2">
    <source>
        <dbReference type="Proteomes" id="UP000006729"/>
    </source>
</evidence>
<accession>A0A2K1X2P1</accession>
<dbReference type="Proteomes" id="UP000006729">
    <property type="component" value="Chromosome 17"/>
</dbReference>
<organism evidence="1 2">
    <name type="scientific">Populus trichocarpa</name>
    <name type="common">Western balsam poplar</name>
    <name type="synonym">Populus balsamifera subsp. trichocarpa</name>
    <dbReference type="NCBI Taxonomy" id="3694"/>
    <lineage>
        <taxon>Eukaryota</taxon>
        <taxon>Viridiplantae</taxon>
        <taxon>Streptophyta</taxon>
        <taxon>Embryophyta</taxon>
        <taxon>Tracheophyta</taxon>
        <taxon>Spermatophyta</taxon>
        <taxon>Magnoliopsida</taxon>
        <taxon>eudicotyledons</taxon>
        <taxon>Gunneridae</taxon>
        <taxon>Pentapetalae</taxon>
        <taxon>rosids</taxon>
        <taxon>fabids</taxon>
        <taxon>Malpighiales</taxon>
        <taxon>Salicaceae</taxon>
        <taxon>Saliceae</taxon>
        <taxon>Populus</taxon>
    </lineage>
</organism>
<dbReference type="InParanoid" id="A0A2K1X2P1"/>